<reference evidence="1 2" key="1">
    <citation type="submission" date="2022-03" db="EMBL/GenBank/DDBJ databases">
        <authorList>
            <person name="Brunel B."/>
        </authorList>
    </citation>
    <scope>NUCLEOTIDE SEQUENCE [LARGE SCALE GENOMIC DNA]</scope>
    <source>
        <strain evidence="1">STM5069sample</strain>
    </source>
</reference>
<sequence>MLRFKLSAQGPKGMELQDALQLLVVGLVLVPFASTHRSTGFAA</sequence>
<organism evidence="1 2">
    <name type="scientific">Mesorhizobium escarrei</name>
    <dbReference type="NCBI Taxonomy" id="666018"/>
    <lineage>
        <taxon>Bacteria</taxon>
        <taxon>Pseudomonadati</taxon>
        <taxon>Pseudomonadota</taxon>
        <taxon>Alphaproteobacteria</taxon>
        <taxon>Hyphomicrobiales</taxon>
        <taxon>Phyllobacteriaceae</taxon>
        <taxon>Mesorhizobium</taxon>
    </lineage>
</organism>
<evidence type="ECO:0000313" key="2">
    <source>
        <dbReference type="Proteomes" id="UP001153050"/>
    </source>
</evidence>
<keyword evidence="2" id="KW-1185">Reference proteome</keyword>
<protein>
    <submittedName>
        <fullName evidence="1">Uncharacterized protein</fullName>
    </submittedName>
</protein>
<gene>
    <name evidence="1" type="ORF">MES5069_210074</name>
</gene>
<name>A0ABM9DQQ8_9HYPH</name>
<dbReference type="EMBL" id="CAKXZT010000115">
    <property type="protein sequence ID" value="CAH2399008.1"/>
    <property type="molecule type" value="Genomic_DNA"/>
</dbReference>
<accession>A0ABM9DQQ8</accession>
<proteinExistence type="predicted"/>
<evidence type="ECO:0000313" key="1">
    <source>
        <dbReference type="EMBL" id="CAH2399008.1"/>
    </source>
</evidence>
<dbReference type="Proteomes" id="UP001153050">
    <property type="component" value="Unassembled WGS sequence"/>
</dbReference>
<comment type="caution">
    <text evidence="1">The sequence shown here is derived from an EMBL/GenBank/DDBJ whole genome shotgun (WGS) entry which is preliminary data.</text>
</comment>